<gene>
    <name evidence="2" type="ORF">QVD17_22805</name>
</gene>
<protein>
    <submittedName>
        <fullName evidence="2">Uncharacterized protein</fullName>
    </submittedName>
</protein>
<comment type="caution">
    <text evidence="2">The sequence shown here is derived from an EMBL/GenBank/DDBJ whole genome shotgun (WGS) entry which is preliminary data.</text>
</comment>
<feature type="region of interest" description="Disordered" evidence="1">
    <location>
        <begin position="58"/>
        <end position="97"/>
    </location>
</feature>
<reference evidence="2" key="1">
    <citation type="journal article" date="2023" name="bioRxiv">
        <title>Improved chromosome-level genome assembly for marigold (Tagetes erecta).</title>
        <authorList>
            <person name="Jiang F."/>
            <person name="Yuan L."/>
            <person name="Wang S."/>
            <person name="Wang H."/>
            <person name="Xu D."/>
            <person name="Wang A."/>
            <person name="Fan W."/>
        </authorList>
    </citation>
    <scope>NUCLEOTIDE SEQUENCE</scope>
    <source>
        <strain evidence="2">WSJ</strain>
        <tissue evidence="2">Leaf</tissue>
    </source>
</reference>
<accession>A0AAD8KDD6</accession>
<dbReference type="AlphaFoldDB" id="A0AAD8KDD6"/>
<dbReference type="Proteomes" id="UP001229421">
    <property type="component" value="Unassembled WGS sequence"/>
</dbReference>
<evidence type="ECO:0000256" key="1">
    <source>
        <dbReference type="SAM" id="MobiDB-lite"/>
    </source>
</evidence>
<sequence length="97" mass="10558">MSPGNGERLELKLDYDGVLEEWGDKGLPLPEEISPSSSPGVDIQALAANIDLFTVDGDLNQSTATNKSKNVSSDQRPRSKGRFVRKPNSFVSEDVTH</sequence>
<evidence type="ECO:0000313" key="3">
    <source>
        <dbReference type="Proteomes" id="UP001229421"/>
    </source>
</evidence>
<feature type="compositionally biased region" description="Polar residues" evidence="1">
    <location>
        <begin position="59"/>
        <end position="74"/>
    </location>
</feature>
<name>A0AAD8KDD6_TARER</name>
<keyword evidence="3" id="KW-1185">Reference proteome</keyword>
<proteinExistence type="predicted"/>
<organism evidence="2 3">
    <name type="scientific">Tagetes erecta</name>
    <name type="common">African marigold</name>
    <dbReference type="NCBI Taxonomy" id="13708"/>
    <lineage>
        <taxon>Eukaryota</taxon>
        <taxon>Viridiplantae</taxon>
        <taxon>Streptophyta</taxon>
        <taxon>Embryophyta</taxon>
        <taxon>Tracheophyta</taxon>
        <taxon>Spermatophyta</taxon>
        <taxon>Magnoliopsida</taxon>
        <taxon>eudicotyledons</taxon>
        <taxon>Gunneridae</taxon>
        <taxon>Pentapetalae</taxon>
        <taxon>asterids</taxon>
        <taxon>campanulids</taxon>
        <taxon>Asterales</taxon>
        <taxon>Asteraceae</taxon>
        <taxon>Asteroideae</taxon>
        <taxon>Heliantheae alliance</taxon>
        <taxon>Tageteae</taxon>
        <taxon>Tagetes</taxon>
    </lineage>
</organism>
<evidence type="ECO:0000313" key="2">
    <source>
        <dbReference type="EMBL" id="KAK1420875.1"/>
    </source>
</evidence>
<dbReference type="EMBL" id="JAUHHV010000006">
    <property type="protein sequence ID" value="KAK1420875.1"/>
    <property type="molecule type" value="Genomic_DNA"/>
</dbReference>